<evidence type="ECO:0000259" key="7">
    <source>
        <dbReference type="SMART" id="SM00852"/>
    </source>
</evidence>
<comment type="pathway">
    <text evidence="2 6">Cofactor biosynthesis; molybdopterin biosynthesis.</text>
</comment>
<dbReference type="GO" id="GO:0061599">
    <property type="term" value="F:molybdopterin molybdotransferase activity"/>
    <property type="evidence" value="ECO:0007669"/>
    <property type="project" value="UniProtKB-UniRule"/>
</dbReference>
<keyword evidence="6 8" id="KW-0808">Transferase</keyword>
<dbReference type="InterPro" id="IPR005111">
    <property type="entry name" value="MoeA_C_domain_IV"/>
</dbReference>
<dbReference type="GO" id="GO:0005829">
    <property type="term" value="C:cytosol"/>
    <property type="evidence" value="ECO:0007669"/>
    <property type="project" value="TreeGrafter"/>
</dbReference>
<dbReference type="Gene3D" id="2.40.340.10">
    <property type="entry name" value="MoeA, C-terminal, domain IV"/>
    <property type="match status" value="1"/>
</dbReference>
<dbReference type="Proteomes" id="UP000265926">
    <property type="component" value="Unassembled WGS sequence"/>
</dbReference>
<gene>
    <name evidence="8" type="ORF">D1614_01905</name>
</gene>
<comment type="function">
    <text evidence="1 6">Catalyzes the insertion of molybdate into adenylated molybdopterin with the concomitant release of AMP.</text>
</comment>
<keyword evidence="4 6" id="KW-0501">Molybdenum cofactor biosynthesis</keyword>
<dbReference type="SMART" id="SM00852">
    <property type="entry name" value="MoCF_biosynth"/>
    <property type="match status" value="1"/>
</dbReference>
<evidence type="ECO:0000313" key="9">
    <source>
        <dbReference type="Proteomes" id="UP000265926"/>
    </source>
</evidence>
<comment type="catalytic activity">
    <reaction evidence="5">
        <text>adenylyl-molybdopterin + molybdate = Mo-molybdopterin + AMP + H(+)</text>
        <dbReference type="Rhea" id="RHEA:35047"/>
        <dbReference type="ChEBI" id="CHEBI:15378"/>
        <dbReference type="ChEBI" id="CHEBI:36264"/>
        <dbReference type="ChEBI" id="CHEBI:62727"/>
        <dbReference type="ChEBI" id="CHEBI:71302"/>
        <dbReference type="ChEBI" id="CHEBI:456215"/>
        <dbReference type="EC" id="2.10.1.1"/>
    </reaction>
</comment>
<dbReference type="RefSeq" id="WP_119436175.1">
    <property type="nucleotide sequence ID" value="NZ_QWGR01000001.1"/>
</dbReference>
<dbReference type="GO" id="GO:0006777">
    <property type="term" value="P:Mo-molybdopterin cofactor biosynthetic process"/>
    <property type="evidence" value="ECO:0007669"/>
    <property type="project" value="UniProtKB-UniRule"/>
</dbReference>
<dbReference type="Pfam" id="PF00994">
    <property type="entry name" value="MoCF_biosynth"/>
    <property type="match status" value="1"/>
</dbReference>
<dbReference type="Pfam" id="PF03454">
    <property type="entry name" value="MoeA_C"/>
    <property type="match status" value="1"/>
</dbReference>
<proteinExistence type="inferred from homology"/>
<dbReference type="EC" id="2.10.1.1" evidence="6"/>
<reference evidence="8 9" key="1">
    <citation type="submission" date="2018-08" db="EMBL/GenBank/DDBJ databases">
        <title>Pallidiluteibacterium maritimus gen. nov., sp. nov., isolated from coastal sediment.</title>
        <authorList>
            <person name="Zhou L.Y."/>
        </authorList>
    </citation>
    <scope>NUCLEOTIDE SEQUENCE [LARGE SCALE GENOMIC DNA]</scope>
    <source>
        <strain evidence="8 9">XSD2</strain>
    </source>
</reference>
<dbReference type="Gene3D" id="3.90.105.10">
    <property type="entry name" value="Molybdopterin biosynthesis moea protein, domain 2"/>
    <property type="match status" value="1"/>
</dbReference>
<keyword evidence="6" id="KW-0479">Metal-binding</keyword>
<keyword evidence="9" id="KW-1185">Reference proteome</keyword>
<dbReference type="SUPFAM" id="SSF63882">
    <property type="entry name" value="MoeA N-terminal region -like"/>
    <property type="match status" value="1"/>
</dbReference>
<dbReference type="Gene3D" id="3.40.980.10">
    <property type="entry name" value="MoaB/Mog-like domain"/>
    <property type="match status" value="1"/>
</dbReference>
<dbReference type="UniPathway" id="UPA00344"/>
<evidence type="ECO:0000256" key="2">
    <source>
        <dbReference type="ARBA" id="ARBA00005046"/>
    </source>
</evidence>
<keyword evidence="6" id="KW-0460">Magnesium</keyword>
<dbReference type="GO" id="GO:0046872">
    <property type="term" value="F:metal ion binding"/>
    <property type="evidence" value="ECO:0007669"/>
    <property type="project" value="UniProtKB-UniRule"/>
</dbReference>
<evidence type="ECO:0000256" key="6">
    <source>
        <dbReference type="RuleBase" id="RU365090"/>
    </source>
</evidence>
<dbReference type="Gene3D" id="2.170.190.11">
    <property type="entry name" value="Molybdopterin biosynthesis moea protein, domain 3"/>
    <property type="match status" value="1"/>
</dbReference>
<accession>A0A399T921</accession>
<comment type="caution">
    <text evidence="8">The sequence shown here is derived from an EMBL/GenBank/DDBJ whole genome shotgun (WGS) entry which is preliminary data.</text>
</comment>
<dbReference type="PANTHER" id="PTHR10192:SF5">
    <property type="entry name" value="GEPHYRIN"/>
    <property type="match status" value="1"/>
</dbReference>
<protein>
    <recommendedName>
        <fullName evidence="6">Molybdopterin molybdenumtransferase</fullName>
        <ecNumber evidence="6">2.10.1.1</ecNumber>
    </recommendedName>
</protein>
<evidence type="ECO:0000256" key="4">
    <source>
        <dbReference type="ARBA" id="ARBA00023150"/>
    </source>
</evidence>
<dbReference type="PANTHER" id="PTHR10192">
    <property type="entry name" value="MOLYBDOPTERIN BIOSYNTHESIS PROTEIN"/>
    <property type="match status" value="1"/>
</dbReference>
<dbReference type="SUPFAM" id="SSF63867">
    <property type="entry name" value="MoeA C-terminal domain-like"/>
    <property type="match status" value="1"/>
</dbReference>
<dbReference type="AlphaFoldDB" id="A0A399T921"/>
<dbReference type="InterPro" id="IPR005110">
    <property type="entry name" value="MoeA_linker/N"/>
</dbReference>
<feature type="domain" description="MoaB/Mog" evidence="7">
    <location>
        <begin position="172"/>
        <end position="310"/>
    </location>
</feature>
<dbReference type="InterPro" id="IPR038987">
    <property type="entry name" value="MoeA-like"/>
</dbReference>
<keyword evidence="6" id="KW-0500">Molybdenum</keyword>
<evidence type="ECO:0000256" key="1">
    <source>
        <dbReference type="ARBA" id="ARBA00002901"/>
    </source>
</evidence>
<sequence length="391" mass="43313">MSKFDEILSLIKQLPEVFETEEVALQDAFNSVLREDVLADMNMPPFHKSAMDGYACHFEDLGNEMEVLEVIHAGMMPTQTVGRNQCSKIMTGAAVPDGCDCVFKVEDSEEVAEKTVRCINLRTARNICYTGEDYQQGDVLIKEGTIISVPQMAVLAGAGYAKVKVSARPRITVIATGSELVEPHEKPEPGQIRNSNSSQVITQLRKMNLEVAENLQLKDDYDLLTHKFNEALENSDMVIFTGGASVGDFDFIPEILKEQGFKIYWDRTGFKPGNPMTFSQKGNKFAIGLSGNPVSSLVQFELLAKPAIYQLMGAKYTPTRIMATLNFDYRRKKADRLAIVPVYFGNDGKIEEIPFHGSAHINALISATALMEIPLGVDTINKGETVYVRPL</sequence>
<organism evidence="8 9">
    <name type="scientific">Maribellus luteus</name>
    <dbReference type="NCBI Taxonomy" id="2305463"/>
    <lineage>
        <taxon>Bacteria</taxon>
        <taxon>Pseudomonadati</taxon>
        <taxon>Bacteroidota</taxon>
        <taxon>Bacteroidia</taxon>
        <taxon>Marinilabiliales</taxon>
        <taxon>Prolixibacteraceae</taxon>
        <taxon>Maribellus</taxon>
    </lineage>
</organism>
<dbReference type="InterPro" id="IPR001453">
    <property type="entry name" value="MoaB/Mog_dom"/>
</dbReference>
<comment type="cofactor">
    <cofactor evidence="6">
        <name>Mg(2+)</name>
        <dbReference type="ChEBI" id="CHEBI:18420"/>
    </cofactor>
</comment>
<dbReference type="InterPro" id="IPR036135">
    <property type="entry name" value="MoeA_linker/N_sf"/>
</dbReference>
<dbReference type="EMBL" id="QWGR01000001">
    <property type="protein sequence ID" value="RIJ50707.1"/>
    <property type="molecule type" value="Genomic_DNA"/>
</dbReference>
<dbReference type="SUPFAM" id="SSF53218">
    <property type="entry name" value="Molybdenum cofactor biosynthesis proteins"/>
    <property type="match status" value="1"/>
</dbReference>
<dbReference type="InterPro" id="IPR036688">
    <property type="entry name" value="MoeA_C_domain_IV_sf"/>
</dbReference>
<name>A0A399T921_9BACT</name>
<evidence type="ECO:0000256" key="3">
    <source>
        <dbReference type="ARBA" id="ARBA00010763"/>
    </source>
</evidence>
<dbReference type="OrthoDB" id="9804758at2"/>
<comment type="similarity">
    <text evidence="3 6">Belongs to the MoeA family.</text>
</comment>
<evidence type="ECO:0000313" key="8">
    <source>
        <dbReference type="EMBL" id="RIJ50707.1"/>
    </source>
</evidence>
<dbReference type="InterPro" id="IPR036425">
    <property type="entry name" value="MoaB/Mog-like_dom_sf"/>
</dbReference>
<dbReference type="Pfam" id="PF03453">
    <property type="entry name" value="MoeA_N"/>
    <property type="match status" value="1"/>
</dbReference>
<dbReference type="CDD" id="cd00887">
    <property type="entry name" value="MoeA"/>
    <property type="match status" value="1"/>
</dbReference>
<evidence type="ECO:0000256" key="5">
    <source>
        <dbReference type="ARBA" id="ARBA00047317"/>
    </source>
</evidence>